<accession>N1PIW0</accession>
<dbReference type="EMBL" id="KB446542">
    <property type="protein sequence ID" value="EME41241.1"/>
    <property type="molecule type" value="Genomic_DNA"/>
</dbReference>
<evidence type="ECO:0000313" key="3">
    <source>
        <dbReference type="Proteomes" id="UP000016933"/>
    </source>
</evidence>
<gene>
    <name evidence="2" type="ORF">DOTSEDRAFT_46279</name>
</gene>
<keyword evidence="3" id="KW-1185">Reference proteome</keyword>
<reference evidence="2 3" key="2">
    <citation type="journal article" date="2012" name="PLoS Pathog.">
        <title>Diverse lifestyles and strategies of plant pathogenesis encoded in the genomes of eighteen Dothideomycetes fungi.</title>
        <authorList>
            <person name="Ohm R.A."/>
            <person name="Feau N."/>
            <person name="Henrissat B."/>
            <person name="Schoch C.L."/>
            <person name="Horwitz B.A."/>
            <person name="Barry K.W."/>
            <person name="Condon B.J."/>
            <person name="Copeland A.C."/>
            <person name="Dhillon B."/>
            <person name="Glaser F."/>
            <person name="Hesse C.N."/>
            <person name="Kosti I."/>
            <person name="LaButti K."/>
            <person name="Lindquist E.A."/>
            <person name="Lucas S."/>
            <person name="Salamov A.A."/>
            <person name="Bradshaw R.E."/>
            <person name="Ciuffetti L."/>
            <person name="Hamelin R.C."/>
            <person name="Kema G.H.J."/>
            <person name="Lawrence C."/>
            <person name="Scott J.A."/>
            <person name="Spatafora J.W."/>
            <person name="Turgeon B.G."/>
            <person name="de Wit P.J.G.M."/>
            <person name="Zhong S."/>
            <person name="Goodwin S.B."/>
            <person name="Grigoriev I.V."/>
        </authorList>
    </citation>
    <scope>NUCLEOTIDE SEQUENCE [LARGE SCALE GENOMIC DNA]</scope>
    <source>
        <strain evidence="3">NZE10 / CBS 128990</strain>
    </source>
</reference>
<dbReference type="STRING" id="675120.N1PIW0"/>
<evidence type="ECO:0000313" key="2">
    <source>
        <dbReference type="EMBL" id="EME41241.1"/>
    </source>
</evidence>
<evidence type="ECO:0000256" key="1">
    <source>
        <dbReference type="SAM" id="MobiDB-lite"/>
    </source>
</evidence>
<reference evidence="3" key="1">
    <citation type="journal article" date="2012" name="PLoS Genet.">
        <title>The genomes of the fungal plant pathogens Cladosporium fulvum and Dothistroma septosporum reveal adaptation to different hosts and lifestyles but also signatures of common ancestry.</title>
        <authorList>
            <person name="de Wit P.J.G.M."/>
            <person name="van der Burgt A."/>
            <person name="Oekmen B."/>
            <person name="Stergiopoulos I."/>
            <person name="Abd-Elsalam K.A."/>
            <person name="Aerts A.L."/>
            <person name="Bahkali A.H."/>
            <person name="Beenen H.G."/>
            <person name="Chettri P."/>
            <person name="Cox M.P."/>
            <person name="Datema E."/>
            <person name="de Vries R.P."/>
            <person name="Dhillon B."/>
            <person name="Ganley A.R."/>
            <person name="Griffiths S.A."/>
            <person name="Guo Y."/>
            <person name="Hamelin R.C."/>
            <person name="Henrissat B."/>
            <person name="Kabir M.S."/>
            <person name="Jashni M.K."/>
            <person name="Kema G."/>
            <person name="Klaubauf S."/>
            <person name="Lapidus A."/>
            <person name="Levasseur A."/>
            <person name="Lindquist E."/>
            <person name="Mehrabi R."/>
            <person name="Ohm R.A."/>
            <person name="Owen T.J."/>
            <person name="Salamov A."/>
            <person name="Schwelm A."/>
            <person name="Schijlen E."/>
            <person name="Sun H."/>
            <person name="van den Burg H.A."/>
            <person name="van Ham R.C.H.J."/>
            <person name="Zhang S."/>
            <person name="Goodwin S.B."/>
            <person name="Grigoriev I.V."/>
            <person name="Collemare J."/>
            <person name="Bradshaw R.E."/>
        </authorList>
    </citation>
    <scope>NUCLEOTIDE SEQUENCE [LARGE SCALE GENOMIC DNA]</scope>
    <source>
        <strain evidence="3">NZE10 / CBS 128990</strain>
    </source>
</reference>
<sequence>LLDDKNPPPTYNAQPHNRALPSLHSDSDAEASMVSPLSAGANVNDPASGSGQLVIAIDHGTTFTGVTFTTTHSEHADLAKISVLMDWTPKVSNQQKFRSVISCASPTQEWDSDISEDAVTTVRTKLELEHRNTRLAEVNLTLRILRGSGCLGLEHIRKSGPSPAFATRTPVQTVTDYLTEV</sequence>
<dbReference type="HOGENOM" id="CLU_1492510_0_0_1"/>
<feature type="non-terminal residue" evidence="2">
    <location>
        <position position="1"/>
    </location>
</feature>
<dbReference type="AlphaFoldDB" id="N1PIW0"/>
<protein>
    <submittedName>
        <fullName evidence="2">Uncharacterized protein</fullName>
    </submittedName>
</protein>
<dbReference type="Proteomes" id="UP000016933">
    <property type="component" value="Unassembled WGS sequence"/>
</dbReference>
<feature type="region of interest" description="Disordered" evidence="1">
    <location>
        <begin position="1"/>
        <end position="33"/>
    </location>
</feature>
<proteinExistence type="predicted"/>
<organism evidence="2 3">
    <name type="scientific">Dothistroma septosporum (strain NZE10 / CBS 128990)</name>
    <name type="common">Red band needle blight fungus</name>
    <name type="synonym">Mycosphaerella pini</name>
    <dbReference type="NCBI Taxonomy" id="675120"/>
    <lineage>
        <taxon>Eukaryota</taxon>
        <taxon>Fungi</taxon>
        <taxon>Dikarya</taxon>
        <taxon>Ascomycota</taxon>
        <taxon>Pezizomycotina</taxon>
        <taxon>Dothideomycetes</taxon>
        <taxon>Dothideomycetidae</taxon>
        <taxon>Mycosphaerellales</taxon>
        <taxon>Mycosphaerellaceae</taxon>
        <taxon>Dothistroma</taxon>
    </lineage>
</organism>
<name>N1PIW0_DOTSN</name>